<accession>D6GUL3</accession>
<keyword evidence="6 7" id="KW-0472">Membrane</keyword>
<dbReference type="EMBL" id="GG745615">
    <property type="protein sequence ID" value="EFD92213.1"/>
    <property type="molecule type" value="Genomic_DNA"/>
</dbReference>
<dbReference type="AlphaFoldDB" id="D6GUL3"/>
<dbReference type="Pfam" id="PF13641">
    <property type="entry name" value="Glyco_tranf_2_3"/>
    <property type="match status" value="1"/>
</dbReference>
<keyword evidence="3 9" id="KW-0808">Transferase</keyword>
<organism evidence="9 10">
    <name type="scientific">Candidatus Parvarchaeum acidophilus ARMAN-5</name>
    <dbReference type="NCBI Taxonomy" id="662762"/>
    <lineage>
        <taxon>Archaea</taxon>
        <taxon>Candidatus Parvarchaeota</taxon>
        <taxon>Candidatus Parvarchaeum</taxon>
    </lineage>
</organism>
<evidence type="ECO:0000313" key="8">
    <source>
        <dbReference type="EMBL" id="EFD92213.1"/>
    </source>
</evidence>
<dbReference type="SUPFAM" id="SSF53448">
    <property type="entry name" value="Nucleotide-diphospho-sugar transferases"/>
    <property type="match status" value="1"/>
</dbReference>
<dbReference type="GO" id="GO:0016020">
    <property type="term" value="C:membrane"/>
    <property type="evidence" value="ECO:0007669"/>
    <property type="project" value="UniProtKB-SubCell"/>
</dbReference>
<dbReference type="EMBL" id="GG745546">
    <property type="protein sequence ID" value="EFD93141.1"/>
    <property type="molecule type" value="Genomic_DNA"/>
</dbReference>
<keyword evidence="4 7" id="KW-0812">Transmembrane</keyword>
<feature type="transmembrane region" description="Helical" evidence="7">
    <location>
        <begin position="349"/>
        <end position="370"/>
    </location>
</feature>
<sequence>MIYAKLLLEIMSGLVLFLIFFWLFIYFDIIEKKHRIKKLKEIPKIAVIIPTLFEGEDLRLSVESVLNSDYPKNKINIYIGLNKATDKKTRSVAYSFKNKLVKVVDTGINGKAAVMNYVIKNFVKEDFVASLDADSIADKSMLKKLIRPFSDESVGAVTPSVAVYNPKKFVQSIQKYDYIFSIVLRKAFSYVGTLIVAPGPGSIFRRSAIEKIGYFDEKNITEDMEIAIHLLVEGYKVENVIDAFSYTIAPSSFYALFKQRGRWYSGFFFNMLKYRSKILKQNENGRIDKNIMFLIFLSVAFSIIALPLVGYYIYYYLSTIFINVSTVGIQFSLHELYQIMVDSFYSFDTLSFLGIFLLLFGLYSLFYALKAITKKVDTVKDTIYIALYVTLFSYFLGLTWLYGFINATLLNKRIAWKIKSRN</sequence>
<dbReference type="InterPro" id="IPR029044">
    <property type="entry name" value="Nucleotide-diphossugar_trans"/>
</dbReference>
<keyword evidence="2" id="KW-0328">Glycosyltransferase</keyword>
<feature type="transmembrane region" description="Helical" evidence="7">
    <location>
        <begin position="382"/>
        <end position="405"/>
    </location>
</feature>
<dbReference type="Proteomes" id="UP000009376">
    <property type="component" value="Unassembled WGS sequence"/>
</dbReference>
<feature type="transmembrane region" description="Helical" evidence="7">
    <location>
        <begin position="6"/>
        <end position="30"/>
    </location>
</feature>
<comment type="subcellular location">
    <subcellularLocation>
        <location evidence="1">Membrane</location>
        <topology evidence="1">Multi-pass membrane protein</topology>
    </subcellularLocation>
</comment>
<dbReference type="PANTHER" id="PTHR43867:SF2">
    <property type="entry name" value="CELLULOSE SYNTHASE CATALYTIC SUBUNIT A [UDP-FORMING]"/>
    <property type="match status" value="1"/>
</dbReference>
<proteinExistence type="predicted"/>
<evidence type="ECO:0000313" key="9">
    <source>
        <dbReference type="EMBL" id="EFD93141.1"/>
    </source>
</evidence>
<evidence type="ECO:0000256" key="6">
    <source>
        <dbReference type="ARBA" id="ARBA00023136"/>
    </source>
</evidence>
<dbReference type="PANTHER" id="PTHR43867">
    <property type="entry name" value="CELLULOSE SYNTHASE CATALYTIC SUBUNIT A [UDP-FORMING]"/>
    <property type="match status" value="1"/>
</dbReference>
<name>D6GUL3_PARA5</name>
<dbReference type="InterPro" id="IPR050321">
    <property type="entry name" value="Glycosyltr_2/OpgH_subfam"/>
</dbReference>
<protein>
    <submittedName>
        <fullName evidence="9">Glycosyl transferase family 2</fullName>
    </submittedName>
</protein>
<evidence type="ECO:0000256" key="1">
    <source>
        <dbReference type="ARBA" id="ARBA00004141"/>
    </source>
</evidence>
<evidence type="ECO:0000256" key="7">
    <source>
        <dbReference type="SAM" id="Phobius"/>
    </source>
</evidence>
<evidence type="ECO:0000256" key="2">
    <source>
        <dbReference type="ARBA" id="ARBA00022676"/>
    </source>
</evidence>
<reference evidence="9 10" key="1">
    <citation type="journal article" date="2010" name="Proc. Natl. Acad. Sci. U.S.A.">
        <title>Enigmatic, ultrasmall, uncultivated Archaea.</title>
        <authorList>
            <person name="Baker B.J."/>
            <person name="Comolli L.R."/>
            <person name="Dick G.J."/>
            <person name="Hauser L.J."/>
            <person name="Hyatt D."/>
            <person name="Dill B.D."/>
            <person name="Land M.L."/>
            <person name="Verberkmoes N.C."/>
            <person name="Hettich R.L."/>
            <person name="Banfield J.F."/>
        </authorList>
    </citation>
    <scope>NUCLEOTIDE SEQUENCE [LARGE SCALE GENOMIC DNA]</scope>
</reference>
<dbReference type="GO" id="GO:0016757">
    <property type="term" value="F:glycosyltransferase activity"/>
    <property type="evidence" value="ECO:0007669"/>
    <property type="project" value="UniProtKB-KW"/>
</dbReference>
<feature type="transmembrane region" description="Helical" evidence="7">
    <location>
        <begin position="291"/>
        <end position="314"/>
    </location>
</feature>
<dbReference type="Gene3D" id="3.90.550.10">
    <property type="entry name" value="Spore Coat Polysaccharide Biosynthesis Protein SpsA, Chain A"/>
    <property type="match status" value="1"/>
</dbReference>
<evidence type="ECO:0000256" key="5">
    <source>
        <dbReference type="ARBA" id="ARBA00022989"/>
    </source>
</evidence>
<keyword evidence="5 7" id="KW-1133">Transmembrane helix</keyword>
<evidence type="ECO:0000313" key="10">
    <source>
        <dbReference type="Proteomes" id="UP000009376"/>
    </source>
</evidence>
<evidence type="ECO:0000256" key="4">
    <source>
        <dbReference type="ARBA" id="ARBA00022692"/>
    </source>
</evidence>
<evidence type="ECO:0000256" key="3">
    <source>
        <dbReference type="ARBA" id="ARBA00022679"/>
    </source>
</evidence>
<gene>
    <name evidence="9" type="ORF">BJBARM5_0154</name>
    <name evidence="8" type="ORF">BJBARM5_1077</name>
</gene>